<dbReference type="PATRIC" id="fig|1614.7.peg.226"/>
<dbReference type="GO" id="GO:0009636">
    <property type="term" value="P:response to toxic substance"/>
    <property type="evidence" value="ECO:0007669"/>
    <property type="project" value="TreeGrafter"/>
</dbReference>
<dbReference type="MEROPS" id="C01.086"/>
<keyword evidence="3 5" id="KW-0378">Hydrolase</keyword>
<evidence type="ECO:0000256" key="3">
    <source>
        <dbReference type="ARBA" id="ARBA00022801"/>
    </source>
</evidence>
<dbReference type="InterPro" id="IPR004134">
    <property type="entry name" value="Peptidase_C1B"/>
</dbReference>
<feature type="active site" evidence="6">
    <location>
        <position position="366"/>
    </location>
</feature>
<dbReference type="GeneID" id="74912931"/>
<name>A0A0C1PNJ3_9LACO</name>
<dbReference type="CDD" id="cd00585">
    <property type="entry name" value="Peptidase_C1B"/>
    <property type="match status" value="1"/>
</dbReference>
<keyword evidence="2 5" id="KW-0645">Protease</keyword>
<evidence type="ECO:0000256" key="2">
    <source>
        <dbReference type="ARBA" id="ARBA00022670"/>
    </source>
</evidence>
<protein>
    <recommendedName>
        <fullName evidence="5">Aminopeptidase</fullName>
    </recommendedName>
</protein>
<dbReference type="SUPFAM" id="SSF54001">
    <property type="entry name" value="Cysteine proteinases"/>
    <property type="match status" value="1"/>
</dbReference>
<dbReference type="RefSeq" id="WP_052236549.1">
    <property type="nucleotide sequence ID" value="NZ_JOJZ01000009.1"/>
</dbReference>
<gene>
    <name evidence="8" type="ORF">LfDm3_0236</name>
</gene>
<dbReference type="AlphaFoldDB" id="A0A0C1PNJ3"/>
<dbReference type="PANTHER" id="PTHR10363">
    <property type="entry name" value="BLEOMYCIN HYDROLASE"/>
    <property type="match status" value="1"/>
</dbReference>
<dbReference type="PANTHER" id="PTHR10363:SF2">
    <property type="entry name" value="BLEOMYCIN HYDROLASE"/>
    <property type="match status" value="1"/>
</dbReference>
<feature type="region of interest" description="Disordered" evidence="7">
    <location>
        <begin position="428"/>
        <end position="449"/>
    </location>
</feature>
<dbReference type="PROSITE" id="PS00639">
    <property type="entry name" value="THIOL_PROTEASE_HIS"/>
    <property type="match status" value="1"/>
</dbReference>
<dbReference type="GO" id="GO:0006508">
    <property type="term" value="P:proteolysis"/>
    <property type="evidence" value="ECO:0007669"/>
    <property type="project" value="UniProtKB-KW"/>
</dbReference>
<evidence type="ECO:0000313" key="9">
    <source>
        <dbReference type="Proteomes" id="UP000031397"/>
    </source>
</evidence>
<evidence type="ECO:0000313" key="8">
    <source>
        <dbReference type="EMBL" id="KID42307.1"/>
    </source>
</evidence>
<feature type="active site" evidence="6">
    <location>
        <position position="387"/>
    </location>
</feature>
<accession>A0A0C1PNJ3</accession>
<keyword evidence="5 8" id="KW-0031">Aminopeptidase</keyword>
<dbReference type="GO" id="GO:0043418">
    <property type="term" value="P:homocysteine catabolic process"/>
    <property type="evidence" value="ECO:0007669"/>
    <property type="project" value="TreeGrafter"/>
</dbReference>
<reference evidence="8 9" key="1">
    <citation type="submission" date="2014-06" db="EMBL/GenBank/DDBJ databases">
        <title>Functional and comparative genomic analyses of the Drosophila gut microbiota identify candidate symbiosis factors.</title>
        <authorList>
            <person name="Newell P.D."/>
            <person name="Chaston J.M."/>
            <person name="Douglas A.E."/>
        </authorList>
    </citation>
    <scope>NUCLEOTIDE SEQUENCE [LARGE SCALE GENOMIC DNA]</scope>
    <source>
        <strain evidence="8 9">DmCS_002</strain>
    </source>
</reference>
<keyword evidence="4 5" id="KW-0788">Thiol protease</keyword>
<organism evidence="8 9">
    <name type="scientific">Fructilactobacillus fructivorans</name>
    <dbReference type="NCBI Taxonomy" id="1614"/>
    <lineage>
        <taxon>Bacteria</taxon>
        <taxon>Bacillati</taxon>
        <taxon>Bacillota</taxon>
        <taxon>Bacilli</taxon>
        <taxon>Lactobacillales</taxon>
        <taxon>Lactobacillaceae</taxon>
        <taxon>Fructilactobacillus</taxon>
    </lineage>
</organism>
<dbReference type="PROSITE" id="PS00139">
    <property type="entry name" value="THIOL_PROTEASE_CYS"/>
    <property type="match status" value="1"/>
</dbReference>
<comment type="caution">
    <text evidence="8">The sequence shown here is derived from an EMBL/GenBank/DDBJ whole genome shotgun (WGS) entry which is preliminary data.</text>
</comment>
<dbReference type="GO" id="GO:0070005">
    <property type="term" value="F:cysteine-type aminopeptidase activity"/>
    <property type="evidence" value="ECO:0007669"/>
    <property type="project" value="InterPro"/>
</dbReference>
<dbReference type="InterPro" id="IPR038765">
    <property type="entry name" value="Papain-like_cys_pep_sf"/>
</dbReference>
<comment type="subcellular location">
    <subcellularLocation>
        <location evidence="1">Cytoplasm</location>
    </subcellularLocation>
</comment>
<evidence type="ECO:0000256" key="7">
    <source>
        <dbReference type="SAM" id="MobiDB-lite"/>
    </source>
</evidence>
<dbReference type="GO" id="GO:0005737">
    <property type="term" value="C:cytoplasm"/>
    <property type="evidence" value="ECO:0007669"/>
    <property type="project" value="UniProtKB-SubCell"/>
</dbReference>
<dbReference type="InterPro" id="IPR000169">
    <property type="entry name" value="Pept_cys_AS"/>
</dbReference>
<sequence>MDKKAISPQDLEWYEKSYEDKDDSLVLERAVSHNGINNSAADYKADEKMKRVFSVEVPEQHVADQKQSGRCWMFSALNTMRFKIAENYKVSPKFELSQNYVNFWDKFEKSNYFLENVIKTADQPLGSRKIDFLMETPQQDGGQWDMLCAIIEKYGVVPSSTMVETYNSNRSDELNQTLNLKLRRDAEVLRKMVKDGSAEEKLESTKSDMLNDVYRILAYSLGRPTKRFDFEYRDTDNKYHMDKNLTPKEFFDKYVNINLEDYVSLINSPTDDKPFNETYTIEMLGNVVGGRQVKHLNLPIDELKDLAIKQLKNGEAVWFGCDVVQDSDRKKGIMDTHLYHKDALFSTDLKMSKGARLDYKESMMTHAMVITGVDLVDDQPTKWKVENSWGEKVGDKGYFVMSDDWFNEFVYQTVINKKYMSDKQLEEQKQAPKMLEPWDPMGSLASFKK</sequence>
<evidence type="ECO:0000256" key="6">
    <source>
        <dbReference type="PIRSR" id="PIRSR005700-1"/>
    </source>
</evidence>
<evidence type="ECO:0000256" key="1">
    <source>
        <dbReference type="ARBA" id="ARBA00004496"/>
    </source>
</evidence>
<feature type="active site" evidence="6">
    <location>
        <position position="71"/>
    </location>
</feature>
<keyword evidence="9" id="KW-1185">Reference proteome</keyword>
<dbReference type="OrthoDB" id="1111399at2"/>
<dbReference type="Pfam" id="PF03051">
    <property type="entry name" value="Peptidase_C1_2"/>
    <property type="match status" value="1"/>
</dbReference>
<dbReference type="EMBL" id="JOJZ01000009">
    <property type="protein sequence ID" value="KID42307.1"/>
    <property type="molecule type" value="Genomic_DNA"/>
</dbReference>
<evidence type="ECO:0000256" key="4">
    <source>
        <dbReference type="ARBA" id="ARBA00022807"/>
    </source>
</evidence>
<dbReference type="InterPro" id="IPR025660">
    <property type="entry name" value="Pept_his_AS"/>
</dbReference>
<dbReference type="PIRSF" id="PIRSF005700">
    <property type="entry name" value="PepC"/>
    <property type="match status" value="1"/>
</dbReference>
<dbReference type="Gene3D" id="3.90.70.10">
    <property type="entry name" value="Cysteine proteinases"/>
    <property type="match status" value="1"/>
</dbReference>
<evidence type="ECO:0000256" key="5">
    <source>
        <dbReference type="PIRNR" id="PIRNR005700"/>
    </source>
</evidence>
<proteinExistence type="inferred from homology"/>
<dbReference type="Proteomes" id="UP000031397">
    <property type="component" value="Unassembled WGS sequence"/>
</dbReference>
<comment type="similarity">
    <text evidence="5">Belongs to the peptidase C1 family.</text>
</comment>